<evidence type="ECO:0000313" key="7">
    <source>
        <dbReference type="EMBL" id="GAT93531.1"/>
    </source>
</evidence>
<dbReference type="Proteomes" id="UP000078387">
    <property type="component" value="Unassembled WGS sequence"/>
</dbReference>
<gene>
    <name evidence="7" type="ORF">CL6EHI_014000</name>
</gene>
<dbReference type="InterPro" id="IPR013083">
    <property type="entry name" value="Znf_RING/FYVE/PHD"/>
</dbReference>
<dbReference type="VEuPathDB" id="AmoebaDB:EHI_014000"/>
<dbReference type="Gene3D" id="3.30.40.10">
    <property type="entry name" value="Zinc/RING finger domain, C3HC4 (zinc finger)"/>
    <property type="match status" value="1"/>
</dbReference>
<name>A0A5K1U5H3_ENTHI</name>
<dbReference type="InterPro" id="IPR036875">
    <property type="entry name" value="Znf_CCHC_sf"/>
</dbReference>
<dbReference type="OMA" id="RERNPHE"/>
<dbReference type="Pfam" id="PF13696">
    <property type="entry name" value="zf-CCHC_2"/>
    <property type="match status" value="1"/>
</dbReference>
<dbReference type="InterPro" id="IPR001878">
    <property type="entry name" value="Znf_CCHC"/>
</dbReference>
<keyword evidence="2 4" id="KW-0863">Zinc-finger</keyword>
<evidence type="ECO:0000256" key="5">
    <source>
        <dbReference type="SAM" id="MobiDB-lite"/>
    </source>
</evidence>
<evidence type="ECO:0000256" key="2">
    <source>
        <dbReference type="ARBA" id="ARBA00022771"/>
    </source>
</evidence>
<reference evidence="7 8" key="1">
    <citation type="submission" date="2016-05" db="EMBL/GenBank/DDBJ databases">
        <title>First whole genome sequencing of Entamoeba histolytica HM1:IMSS-clone-6.</title>
        <authorList>
            <person name="Mukherjee Avik.K."/>
            <person name="Izumyama S."/>
            <person name="Nakada-Tsukui K."/>
            <person name="Nozaki T."/>
        </authorList>
    </citation>
    <scope>NUCLEOTIDE SEQUENCE [LARGE SCALE GENOMIC DNA]</scope>
    <source>
        <strain evidence="7 8">HM1:IMSS clone 6</strain>
    </source>
</reference>
<evidence type="ECO:0000256" key="4">
    <source>
        <dbReference type="PROSITE-ProRule" id="PRU00047"/>
    </source>
</evidence>
<sequence>MSVSFSYTARFFSRQRELVISKPNALFVDAKQKIIEDMKNCNISIEPSQLVLTVGNREVNELDQIIPNTVIRVSVKEIEEKKEVHKEIATTKGVYIDNVERPTTQLINTRPKKQQRQLPPGYICNRCHKPGHYIKDCPENNNPAFDKKEAAGLPMEMYEDAPDDDPTAKTLKDGRRVRLRDMNGQGFKPTISKNEMSEEFDIPKLLKCKKCGGLLTQACFMRCCKNTLCEECLNEVRQKETCTMCGKQIDISKDIIIDKKTREEVQKYFDSINEKIGKHLTATNAFQMKNKNLSTKNTETKTNPTEEENELAHQIKIIDISELFQGNNRMEQRGRYHGKALSELHIDCNFNGKLIGVGEDPDEIIQKSFHPNEEEHKRSRSHSRERNQHEKKRS</sequence>
<evidence type="ECO:0000256" key="3">
    <source>
        <dbReference type="ARBA" id="ARBA00022833"/>
    </source>
</evidence>
<dbReference type="GO" id="GO:0003676">
    <property type="term" value="F:nucleic acid binding"/>
    <property type="evidence" value="ECO:0007669"/>
    <property type="project" value="InterPro"/>
</dbReference>
<dbReference type="SUPFAM" id="SSF57756">
    <property type="entry name" value="Retrovirus zinc finger-like domains"/>
    <property type="match status" value="1"/>
</dbReference>
<evidence type="ECO:0000259" key="6">
    <source>
        <dbReference type="PROSITE" id="PS50158"/>
    </source>
</evidence>
<keyword evidence="1" id="KW-0479">Metal-binding</keyword>
<proteinExistence type="predicted"/>
<organism evidence="7 8">
    <name type="scientific">Entamoeba histolytica</name>
    <dbReference type="NCBI Taxonomy" id="5759"/>
    <lineage>
        <taxon>Eukaryota</taxon>
        <taxon>Amoebozoa</taxon>
        <taxon>Evosea</taxon>
        <taxon>Archamoebae</taxon>
        <taxon>Mastigamoebida</taxon>
        <taxon>Entamoebidae</taxon>
        <taxon>Entamoeba</taxon>
    </lineage>
</organism>
<dbReference type="SMART" id="SM00343">
    <property type="entry name" value="ZnF_C2HC"/>
    <property type="match status" value="1"/>
</dbReference>
<dbReference type="VEuPathDB" id="AmoebaDB:EHI8A_096390"/>
<dbReference type="InterPro" id="IPR025829">
    <property type="entry name" value="Zn_knuckle_CX2CX3GHX4C"/>
</dbReference>
<accession>A0A5K1U5H3</accession>
<dbReference type="VEuPathDB" id="AmoebaDB:KM1_103820"/>
<dbReference type="EMBL" id="BDEQ01000001">
    <property type="protein sequence ID" value="GAT93531.1"/>
    <property type="molecule type" value="Genomic_DNA"/>
</dbReference>
<dbReference type="VEuPathDB" id="AmoebaDB:EHI7A_094850"/>
<comment type="caution">
    <text evidence="7">The sequence shown here is derived from an EMBL/GenBank/DDBJ whole genome shotgun (WGS) entry which is preliminary data.</text>
</comment>
<keyword evidence="3" id="KW-0862">Zinc</keyword>
<dbReference type="VEuPathDB" id="AmoebaDB:EHI5A_063350"/>
<dbReference type="AlphaFoldDB" id="A0A5K1U5H3"/>
<evidence type="ECO:0000256" key="1">
    <source>
        <dbReference type="ARBA" id="ARBA00022723"/>
    </source>
</evidence>
<feature type="domain" description="CCHC-type" evidence="6">
    <location>
        <begin position="124"/>
        <end position="139"/>
    </location>
</feature>
<evidence type="ECO:0000313" key="8">
    <source>
        <dbReference type="Proteomes" id="UP000078387"/>
    </source>
</evidence>
<dbReference type="PROSITE" id="PS50158">
    <property type="entry name" value="ZF_CCHC"/>
    <property type="match status" value="1"/>
</dbReference>
<dbReference type="GO" id="GO:0008270">
    <property type="term" value="F:zinc ion binding"/>
    <property type="evidence" value="ECO:0007669"/>
    <property type="project" value="UniProtKB-KW"/>
</dbReference>
<feature type="compositionally biased region" description="Basic and acidic residues" evidence="5">
    <location>
        <begin position="370"/>
        <end position="388"/>
    </location>
</feature>
<dbReference type="Gene3D" id="4.10.60.10">
    <property type="entry name" value="Zinc finger, CCHC-type"/>
    <property type="match status" value="1"/>
</dbReference>
<protein>
    <submittedName>
        <fullName evidence="7">Retinoblatoma-binding protein 6 putative</fullName>
    </submittedName>
</protein>
<feature type="region of interest" description="Disordered" evidence="5">
    <location>
        <begin position="364"/>
        <end position="394"/>
    </location>
</feature>